<accession>A0AAV7GB55</accession>
<keyword evidence="2" id="KW-1185">Reference proteome</keyword>
<evidence type="ECO:0000313" key="2">
    <source>
        <dbReference type="Proteomes" id="UP000775213"/>
    </source>
</evidence>
<dbReference type="AlphaFoldDB" id="A0AAV7GB55"/>
<dbReference type="Proteomes" id="UP000775213">
    <property type="component" value="Unassembled WGS sequence"/>
</dbReference>
<sequence>MPLMVQKVIKVSDARLGLPPLLNCLGSCLRAQLWYLPYRNLLPNIQRFVHKCVEAGICSDELLVPDEMVLSDYCLVTYR</sequence>
<protein>
    <submittedName>
        <fullName evidence="1">Uncharacterized protein</fullName>
    </submittedName>
</protein>
<proteinExistence type="predicted"/>
<dbReference type="EMBL" id="JAGFBR010000016">
    <property type="protein sequence ID" value="KAH0453477.1"/>
    <property type="molecule type" value="Genomic_DNA"/>
</dbReference>
<reference evidence="1 2" key="1">
    <citation type="journal article" date="2021" name="Hortic Res">
        <title>Chromosome-scale assembly of the Dendrobium chrysotoxum genome enhances the understanding of orchid evolution.</title>
        <authorList>
            <person name="Zhang Y."/>
            <person name="Zhang G.Q."/>
            <person name="Zhang D."/>
            <person name="Liu X.D."/>
            <person name="Xu X.Y."/>
            <person name="Sun W.H."/>
            <person name="Yu X."/>
            <person name="Zhu X."/>
            <person name="Wang Z.W."/>
            <person name="Zhao X."/>
            <person name="Zhong W.Y."/>
            <person name="Chen H."/>
            <person name="Yin W.L."/>
            <person name="Huang T."/>
            <person name="Niu S.C."/>
            <person name="Liu Z.J."/>
        </authorList>
    </citation>
    <scope>NUCLEOTIDE SEQUENCE [LARGE SCALE GENOMIC DNA]</scope>
    <source>
        <strain evidence="1">Lindl</strain>
    </source>
</reference>
<gene>
    <name evidence="1" type="ORF">IEQ34_017801</name>
</gene>
<name>A0AAV7GB55_DENCH</name>
<evidence type="ECO:0000313" key="1">
    <source>
        <dbReference type="EMBL" id="KAH0453477.1"/>
    </source>
</evidence>
<organism evidence="1 2">
    <name type="scientific">Dendrobium chrysotoxum</name>
    <name type="common">Orchid</name>
    <dbReference type="NCBI Taxonomy" id="161865"/>
    <lineage>
        <taxon>Eukaryota</taxon>
        <taxon>Viridiplantae</taxon>
        <taxon>Streptophyta</taxon>
        <taxon>Embryophyta</taxon>
        <taxon>Tracheophyta</taxon>
        <taxon>Spermatophyta</taxon>
        <taxon>Magnoliopsida</taxon>
        <taxon>Liliopsida</taxon>
        <taxon>Asparagales</taxon>
        <taxon>Orchidaceae</taxon>
        <taxon>Epidendroideae</taxon>
        <taxon>Malaxideae</taxon>
        <taxon>Dendrobiinae</taxon>
        <taxon>Dendrobium</taxon>
    </lineage>
</organism>
<comment type="caution">
    <text evidence="1">The sequence shown here is derived from an EMBL/GenBank/DDBJ whole genome shotgun (WGS) entry which is preliminary data.</text>
</comment>